<evidence type="ECO:0000256" key="2">
    <source>
        <dbReference type="SAM" id="SignalP"/>
    </source>
</evidence>
<evidence type="ECO:0008006" key="5">
    <source>
        <dbReference type="Google" id="ProtNLM"/>
    </source>
</evidence>
<organism evidence="3 4">
    <name type="scientific">[Enterobacter] lignolyticus</name>
    <dbReference type="NCBI Taxonomy" id="1334193"/>
    <lineage>
        <taxon>Bacteria</taxon>
        <taxon>Pseudomonadati</taxon>
        <taxon>Pseudomonadota</taxon>
        <taxon>Gammaproteobacteria</taxon>
        <taxon>Enterobacterales</taxon>
        <taxon>Enterobacteriaceae</taxon>
        <taxon>Pluralibacter</taxon>
    </lineage>
</organism>
<feature type="chain" id="PRO_5032885189" description="DUF2756 family protein" evidence="2">
    <location>
        <begin position="18"/>
        <end position="112"/>
    </location>
</feature>
<evidence type="ECO:0000313" key="4">
    <source>
        <dbReference type="Proteomes" id="UP000069162"/>
    </source>
</evidence>
<reference evidence="4" key="1">
    <citation type="submission" date="2015-10" db="EMBL/GenBank/DDBJ databases">
        <title>Complete Genome Sequencing of Klebsiella sp. strain G5.</title>
        <authorList>
            <person name="Chan K.-G."/>
            <person name="Chen J.-W."/>
        </authorList>
    </citation>
    <scope>NUCLEOTIDE SEQUENCE [LARGE SCALE GENOMIC DNA]</scope>
    <source>
        <strain evidence="4">G5</strain>
    </source>
</reference>
<dbReference type="Proteomes" id="UP000069162">
    <property type="component" value="Chromosome"/>
</dbReference>
<feature type="region of interest" description="Disordered" evidence="1">
    <location>
        <begin position="26"/>
        <end position="112"/>
    </location>
</feature>
<name>A0A806X8F6_9ENTR</name>
<proteinExistence type="predicted"/>
<keyword evidence="2" id="KW-0732">Signal</keyword>
<dbReference type="NCBIfam" id="NF007675">
    <property type="entry name" value="PRK10350.1"/>
    <property type="match status" value="1"/>
</dbReference>
<dbReference type="InterPro" id="IPR020158">
    <property type="entry name" value="DUF2756"/>
</dbReference>
<dbReference type="AlphaFoldDB" id="A0A806X8F6"/>
<dbReference type="KEGG" id="kle:AO703_19925"/>
<dbReference type="Pfam" id="PF10956">
    <property type="entry name" value="DUF2756"/>
    <property type="match status" value="1"/>
</dbReference>
<gene>
    <name evidence="3" type="ORF">AO703_19925</name>
</gene>
<feature type="compositionally biased region" description="Low complexity" evidence="1">
    <location>
        <begin position="35"/>
        <end position="79"/>
    </location>
</feature>
<protein>
    <recommendedName>
        <fullName evidence="5">DUF2756 family protein</fullName>
    </recommendedName>
</protein>
<sequence>MKRLLLLAALLPFTVLAQPLNVTNNPNQPGYIIPSQQRMQNQMQSQQIQQQGMLNQQVQNQSQMQQQRLQSQLNNNQQRVIDLQPGQQMLPNSNGGMLNGGSSGQQHMLPQN</sequence>
<dbReference type="EMBL" id="CP012871">
    <property type="protein sequence ID" value="ALR78460.1"/>
    <property type="molecule type" value="Genomic_DNA"/>
</dbReference>
<evidence type="ECO:0000256" key="1">
    <source>
        <dbReference type="SAM" id="MobiDB-lite"/>
    </source>
</evidence>
<evidence type="ECO:0000313" key="3">
    <source>
        <dbReference type="EMBL" id="ALR78460.1"/>
    </source>
</evidence>
<accession>A0A806X8F6</accession>
<feature type="signal peptide" evidence="2">
    <location>
        <begin position="1"/>
        <end position="17"/>
    </location>
</feature>
<dbReference type="RefSeq" id="WP_062742223.1">
    <property type="nucleotide sequence ID" value="NZ_CP012871.1"/>
</dbReference>